<dbReference type="InterPro" id="IPR041460">
    <property type="entry name" value="Molybdopterin_N"/>
</dbReference>
<dbReference type="SUPFAM" id="SSF53706">
    <property type="entry name" value="Formate dehydrogenase/DMSO reductase, domains 1-3"/>
    <property type="match status" value="1"/>
</dbReference>
<organism evidence="19 20">
    <name type="scientific">Denitrobaculum tricleocarpae</name>
    <dbReference type="NCBI Taxonomy" id="2591009"/>
    <lineage>
        <taxon>Bacteria</taxon>
        <taxon>Pseudomonadati</taxon>
        <taxon>Pseudomonadota</taxon>
        <taxon>Alphaproteobacteria</taxon>
        <taxon>Rhodospirillales</taxon>
        <taxon>Rhodospirillaceae</taxon>
        <taxon>Denitrobaculum</taxon>
    </lineage>
</organism>
<evidence type="ECO:0000256" key="11">
    <source>
        <dbReference type="ARBA" id="ARBA00056722"/>
    </source>
</evidence>
<dbReference type="InterPro" id="IPR006311">
    <property type="entry name" value="TAT_signal"/>
</dbReference>
<feature type="binding site" evidence="14">
    <location>
        <position position="553"/>
    </location>
    <ligand>
        <name>Mo-bis(molybdopterin guanine dinucleotide)</name>
        <dbReference type="ChEBI" id="CHEBI:60539"/>
    </ligand>
</feature>
<evidence type="ECO:0000256" key="12">
    <source>
        <dbReference type="ARBA" id="ARBA00066451"/>
    </source>
</evidence>
<gene>
    <name evidence="19" type="primary">torA</name>
    <name evidence="19" type="ORF">FKG95_05910</name>
</gene>
<keyword evidence="7" id="KW-0574">Periplasm</keyword>
<evidence type="ECO:0000256" key="10">
    <source>
        <dbReference type="ARBA" id="ARBA00050606"/>
    </source>
</evidence>
<evidence type="ECO:0000256" key="9">
    <source>
        <dbReference type="ARBA" id="ARBA00049407"/>
    </source>
</evidence>
<dbReference type="Gene3D" id="3.90.55.10">
    <property type="entry name" value="Dimethylsulfoxide Reductase, domain 3"/>
    <property type="match status" value="1"/>
</dbReference>
<dbReference type="Pfam" id="PF01568">
    <property type="entry name" value="Molydop_binding"/>
    <property type="match status" value="1"/>
</dbReference>
<dbReference type="Gene3D" id="3.40.50.740">
    <property type="match status" value="1"/>
</dbReference>
<evidence type="ECO:0000313" key="20">
    <source>
        <dbReference type="Proteomes" id="UP000315252"/>
    </source>
</evidence>
<comment type="cofactor">
    <cofactor evidence="14">
        <name>Mo-bis(molybdopterin guanine dinucleotide)</name>
        <dbReference type="ChEBI" id="CHEBI:60539"/>
    </cofactor>
    <text evidence="14">Binds 1 molybdenum-bis(molybdopterin guanine dinucleotide) (Mo-bis-MGD) cofactor per subunit.</text>
</comment>
<feature type="binding site" evidence="14">
    <location>
        <position position="523"/>
    </location>
    <ligand>
        <name>Mo-bis(molybdopterin guanine dinucleotide)</name>
        <dbReference type="ChEBI" id="CHEBI:60539"/>
    </ligand>
</feature>
<evidence type="ECO:0000256" key="13">
    <source>
        <dbReference type="ARBA" id="ARBA00068174"/>
    </source>
</evidence>
<dbReference type="PANTHER" id="PTHR43742">
    <property type="entry name" value="TRIMETHYLAMINE-N-OXIDE REDUCTASE"/>
    <property type="match status" value="1"/>
</dbReference>
<evidence type="ECO:0000259" key="17">
    <source>
        <dbReference type="Pfam" id="PF01568"/>
    </source>
</evidence>
<protein>
    <recommendedName>
        <fullName evidence="13">Dimethyl sulfoxide/trimethylamine N-oxide reductase</fullName>
        <ecNumber evidence="3">1.7.2.3</ecNumber>
        <ecNumber evidence="12">1.8.5.3</ecNumber>
    </recommendedName>
</protein>
<dbReference type="GO" id="GO:0030151">
    <property type="term" value="F:molybdenum ion binding"/>
    <property type="evidence" value="ECO:0007669"/>
    <property type="project" value="TreeGrafter"/>
</dbReference>
<dbReference type="PANTHER" id="PTHR43742:SF10">
    <property type="entry name" value="TRIMETHYLAMINE-N-OXIDE REDUCTASE 2"/>
    <property type="match status" value="1"/>
</dbReference>
<keyword evidence="6 15" id="KW-0732">Signal</keyword>
<dbReference type="EC" id="1.8.5.3" evidence="12"/>
<dbReference type="RefSeq" id="WP_142895407.1">
    <property type="nucleotide sequence ID" value="NZ_ML660053.1"/>
</dbReference>
<dbReference type="EC" id="1.7.2.3" evidence="3"/>
<reference evidence="19 20" key="1">
    <citation type="submission" date="2019-06" db="EMBL/GenBank/DDBJ databases">
        <title>Whole genome sequence for Rhodospirillaceae sp. R148.</title>
        <authorList>
            <person name="Wang G."/>
        </authorList>
    </citation>
    <scope>NUCLEOTIDE SEQUENCE [LARGE SCALE GENOMIC DNA]</scope>
    <source>
        <strain evidence="19 20">R148</strain>
    </source>
</reference>
<keyword evidence="5 14" id="KW-0479">Metal-binding</keyword>
<comment type="function">
    <text evidence="11">Catalyzes the reduction of dimethyl sulfoxide (DMSO) and trimethylamine N-oxide (TMAO) to dimethyl sulfide (DMS) and trimethylamine, respectively. The terminal DMSO reductase can also use various sulfoxides and N-oxide compounds as terminal electron acceptor in addition to DMSO and TMAO.</text>
</comment>
<dbReference type="Gene3D" id="3.40.228.10">
    <property type="entry name" value="Dimethylsulfoxide Reductase, domain 2"/>
    <property type="match status" value="1"/>
</dbReference>
<feature type="binding site" evidence="14">
    <location>
        <position position="158"/>
    </location>
    <ligand>
        <name>Mo-bis(molybdopterin guanine dinucleotide)</name>
        <dbReference type="ChEBI" id="CHEBI:60539"/>
    </ligand>
</feature>
<evidence type="ECO:0000256" key="15">
    <source>
        <dbReference type="SAM" id="SignalP"/>
    </source>
</evidence>
<dbReference type="Gene3D" id="2.40.40.20">
    <property type="match status" value="1"/>
</dbReference>
<dbReference type="InterPro" id="IPR009010">
    <property type="entry name" value="Asp_de-COase-like_dom_sf"/>
</dbReference>
<dbReference type="InterPro" id="IPR041954">
    <property type="entry name" value="CT_DMSOR/BSOR/TMAOR"/>
</dbReference>
<proteinExistence type="inferred from homology"/>
<evidence type="ECO:0000259" key="18">
    <source>
        <dbReference type="Pfam" id="PF18364"/>
    </source>
</evidence>
<dbReference type="InterPro" id="IPR006658">
    <property type="entry name" value="BisC"/>
</dbReference>
<evidence type="ECO:0000256" key="8">
    <source>
        <dbReference type="ARBA" id="ARBA00023002"/>
    </source>
</evidence>
<dbReference type="OrthoDB" id="9759518at2"/>
<dbReference type="PROSITE" id="PS00932">
    <property type="entry name" value="MOLYBDOPTERIN_PROK_3"/>
    <property type="match status" value="1"/>
</dbReference>
<feature type="chain" id="PRO_5021725771" description="Dimethyl sulfoxide/trimethylamine N-oxide reductase" evidence="15">
    <location>
        <begin position="44"/>
        <end position="823"/>
    </location>
</feature>
<evidence type="ECO:0000259" key="16">
    <source>
        <dbReference type="Pfam" id="PF00384"/>
    </source>
</evidence>
<dbReference type="Pfam" id="PF18364">
    <property type="entry name" value="Molybdopterin_N"/>
    <property type="match status" value="1"/>
</dbReference>
<dbReference type="GO" id="GO:0009061">
    <property type="term" value="P:anaerobic respiration"/>
    <property type="evidence" value="ECO:0007669"/>
    <property type="project" value="TreeGrafter"/>
</dbReference>
<dbReference type="PROSITE" id="PS51318">
    <property type="entry name" value="TAT"/>
    <property type="match status" value="1"/>
</dbReference>
<feature type="binding site" evidence="14">
    <location>
        <position position="780"/>
    </location>
    <ligand>
        <name>Mo-bis(molybdopterin guanine dinucleotide)</name>
        <dbReference type="ChEBI" id="CHEBI:60539"/>
    </ligand>
</feature>
<dbReference type="CDD" id="cd02793">
    <property type="entry name" value="MopB_CT_DMSOR-BSOR-TMAOR"/>
    <property type="match status" value="1"/>
</dbReference>
<dbReference type="InterPro" id="IPR006656">
    <property type="entry name" value="Mopterin_OxRdtase"/>
</dbReference>
<name>A0A545TX27_9PROT</name>
<evidence type="ECO:0000313" key="19">
    <source>
        <dbReference type="EMBL" id="TQV81776.1"/>
    </source>
</evidence>
<evidence type="ECO:0000256" key="14">
    <source>
        <dbReference type="PIRSR" id="PIRSR606658-1"/>
    </source>
</evidence>
<feature type="binding site" evidence="14">
    <location>
        <position position="480"/>
    </location>
    <ligand>
        <name>Mo-bis(molybdopterin guanine dinucleotide)</name>
        <dbReference type="ChEBI" id="CHEBI:60539"/>
    </ligand>
</feature>
<comment type="catalytic activity">
    <reaction evidence="9">
        <text>trimethylamine + 2 Fe(III)-[cytochrome c] + H2O = trimethylamine N-oxide + 2 Fe(II)-[cytochrome c] + 3 H(+)</text>
        <dbReference type="Rhea" id="RHEA:24236"/>
        <dbReference type="Rhea" id="RHEA-COMP:10350"/>
        <dbReference type="Rhea" id="RHEA-COMP:14399"/>
        <dbReference type="ChEBI" id="CHEBI:15377"/>
        <dbReference type="ChEBI" id="CHEBI:15378"/>
        <dbReference type="ChEBI" id="CHEBI:15724"/>
        <dbReference type="ChEBI" id="CHEBI:29033"/>
        <dbReference type="ChEBI" id="CHEBI:29034"/>
        <dbReference type="ChEBI" id="CHEBI:58389"/>
        <dbReference type="EC" id="1.7.2.3"/>
    </reaction>
</comment>
<dbReference type="PROSITE" id="PS00490">
    <property type="entry name" value="MOLYBDOPTERIN_PROK_2"/>
    <property type="match status" value="1"/>
</dbReference>
<dbReference type="CDD" id="cd02769">
    <property type="entry name" value="MopB_DMSOR-BSOR-TMAOR"/>
    <property type="match status" value="1"/>
</dbReference>
<dbReference type="AlphaFoldDB" id="A0A545TX27"/>
<dbReference type="GO" id="GO:0050626">
    <property type="term" value="F:trimethylamine-N-oxide reductase (cytochrome c) activity"/>
    <property type="evidence" value="ECO:0007669"/>
    <property type="project" value="UniProtKB-EC"/>
</dbReference>
<comment type="similarity">
    <text evidence="2">Belongs to the prokaryotic molybdopterin-containing oxidoreductase family.</text>
</comment>
<dbReference type="NCBIfam" id="TIGR00509">
    <property type="entry name" value="bisC_fam"/>
    <property type="match status" value="1"/>
</dbReference>
<evidence type="ECO:0000256" key="3">
    <source>
        <dbReference type="ARBA" id="ARBA00011885"/>
    </source>
</evidence>
<accession>A0A545TX27</accession>
<feature type="binding site" evidence="14">
    <location>
        <position position="368"/>
    </location>
    <ligand>
        <name>Mo-bis(molybdopterin guanine dinucleotide)</name>
        <dbReference type="ChEBI" id="CHEBI:60539"/>
    </ligand>
</feature>
<evidence type="ECO:0000256" key="1">
    <source>
        <dbReference type="ARBA" id="ARBA00004418"/>
    </source>
</evidence>
<dbReference type="FunFam" id="3.40.228.10:FF:000003">
    <property type="entry name" value="Biotin sulfoxide reductase 2"/>
    <property type="match status" value="1"/>
</dbReference>
<feature type="domain" description="Molybdopterin oxidoreductase N-terminal" evidence="18">
    <location>
        <begin position="52"/>
        <end position="92"/>
    </location>
</feature>
<dbReference type="InterPro" id="IPR050612">
    <property type="entry name" value="Prok_Mopterin_Oxidored"/>
</dbReference>
<dbReference type="Proteomes" id="UP000315252">
    <property type="component" value="Unassembled WGS sequence"/>
</dbReference>
<evidence type="ECO:0000256" key="5">
    <source>
        <dbReference type="ARBA" id="ARBA00022723"/>
    </source>
</evidence>
<comment type="catalytic activity">
    <reaction evidence="10">
        <text>dimethyl sulfide + a menaquinone + H2O = dimethyl sulfoxide + a menaquinol</text>
        <dbReference type="Rhea" id="RHEA:28494"/>
        <dbReference type="Rhea" id="RHEA-COMP:9537"/>
        <dbReference type="Rhea" id="RHEA-COMP:9539"/>
        <dbReference type="ChEBI" id="CHEBI:15377"/>
        <dbReference type="ChEBI" id="CHEBI:16374"/>
        <dbReference type="ChEBI" id="CHEBI:17437"/>
        <dbReference type="ChEBI" id="CHEBI:18151"/>
        <dbReference type="ChEBI" id="CHEBI:28262"/>
        <dbReference type="EC" id="1.8.5.3"/>
    </reaction>
</comment>
<dbReference type="FunFam" id="2.40.40.20:FF:000009">
    <property type="entry name" value="Biotin sulfoxide reductase 2"/>
    <property type="match status" value="1"/>
</dbReference>
<dbReference type="InterPro" id="IPR006655">
    <property type="entry name" value="Mopterin_OxRdtase_prok_CS"/>
</dbReference>
<dbReference type="SUPFAM" id="SSF50692">
    <property type="entry name" value="ADC-like"/>
    <property type="match status" value="1"/>
</dbReference>
<dbReference type="Pfam" id="PF00384">
    <property type="entry name" value="Molybdopterin"/>
    <property type="match status" value="1"/>
</dbReference>
<comment type="subcellular location">
    <subcellularLocation>
        <location evidence="1">Periplasm</location>
    </subcellularLocation>
</comment>
<keyword evidence="20" id="KW-1185">Reference proteome</keyword>
<keyword evidence="8 19" id="KW-0560">Oxidoreductase</keyword>
<dbReference type="EMBL" id="VHSH01000002">
    <property type="protein sequence ID" value="TQV81776.1"/>
    <property type="molecule type" value="Genomic_DNA"/>
</dbReference>
<dbReference type="InterPro" id="IPR006657">
    <property type="entry name" value="MoPterin_dinucl-bd_dom"/>
</dbReference>
<feature type="domain" description="Molybdopterin dinucleotide-binding" evidence="17">
    <location>
        <begin position="680"/>
        <end position="798"/>
    </location>
</feature>
<evidence type="ECO:0000256" key="6">
    <source>
        <dbReference type="ARBA" id="ARBA00022729"/>
    </source>
</evidence>
<comment type="caution">
    <text evidence="19">The sequence shown here is derived from an EMBL/GenBank/DDBJ whole genome shotgun (WGS) entry which is preliminary data.</text>
</comment>
<evidence type="ECO:0000256" key="4">
    <source>
        <dbReference type="ARBA" id="ARBA00022505"/>
    </source>
</evidence>
<dbReference type="GO" id="GO:0009055">
    <property type="term" value="F:electron transfer activity"/>
    <property type="evidence" value="ECO:0007669"/>
    <property type="project" value="TreeGrafter"/>
</dbReference>
<feature type="domain" description="Molybdopterin oxidoreductase" evidence="16">
    <location>
        <begin position="96"/>
        <end position="562"/>
    </location>
</feature>
<sequence length="823" mass="90496">MPKGSTRFAQNDVSRRTFLSSTAAAGVLATLAPSLLTASAARAAVADGEVFSASHWGAFTATVQDGQWTKITPWEKDPHPSHQLEGVLDSVYSPTRIKYPMVRRAYLENGPGSSNETRGQDDFVRVSWDEALELVVKELKRVEETYGPTGTYAGSYGWKSPGKLHNCQNLLRRMMNIKGNFVNSAGDYSTGASQVIMPHVMGTLEVYEQQTVWPVIAEHTELFVIWGADPMVTNQIGWIIPDHGAYPGMQAFKDTGKPVICIDPVRTESCDFFDAEWIAPKPQTDVAMMLGIAHTLYEEKLHDADFLDEYTFGFDKFLPYLTGESDGVPKTAEWAAEICSVPADKIKELARLFASKRTMLSSGWSLQRQHHGEQRHWMLVTLACMLGQIGLPGGGFGLSYHYSSGGSPGASGPVLSGITDGGKAVDGAAWLTESGAATIPLARVVDMLEGPGSDFNFNGKTQKYPDVKMVYWVGGNPFAHHQDRNRMVKAWQKLETVVVHDFQWTATARFADIVLPATTSYERNDIEQYGDYSLKAIIGMKKIVDPLFEARSDFDIFTDISARLGNERAFTEGKTELDWIKGFYEGAEKQASAKNTEMPDFDAFWDKGYVEFPVTEEGRNYVRYADFREDPLLEPLGTPSGLIEIYSNNIEKMGYDDCPPHPTWMEPVERLDGPNAKFPLHVTTSHPRGRLHSQLNGTVLRKTYTVADREPCLINTEDAAARGIADGDIVRIFNDRGQLLAGATVTDAIRPGVIRVCEGGWYDPVEPGTDGSLDAYGDVNNVTVDIGTSSLAQANCGHTAIADVEKFTGEVPAVKVFSTPANA</sequence>
<dbReference type="GO" id="GO:0043546">
    <property type="term" value="F:molybdopterin cofactor binding"/>
    <property type="evidence" value="ECO:0007669"/>
    <property type="project" value="InterPro"/>
</dbReference>
<feature type="binding site" evidence="14">
    <location>
        <position position="476"/>
    </location>
    <ligand>
        <name>Mo-bis(molybdopterin guanine dinucleotide)</name>
        <dbReference type="ChEBI" id="CHEBI:60539"/>
    </ligand>
</feature>
<dbReference type="GO" id="GO:0030288">
    <property type="term" value="C:outer membrane-bounded periplasmic space"/>
    <property type="evidence" value="ECO:0007669"/>
    <property type="project" value="TreeGrafter"/>
</dbReference>
<feature type="signal peptide" evidence="15">
    <location>
        <begin position="1"/>
        <end position="43"/>
    </location>
</feature>
<dbReference type="NCBIfam" id="NF011682">
    <property type="entry name" value="PRK15102.1"/>
    <property type="match status" value="1"/>
</dbReference>
<evidence type="ECO:0000256" key="7">
    <source>
        <dbReference type="ARBA" id="ARBA00022764"/>
    </source>
</evidence>
<keyword evidence="4 14" id="KW-0500">Molybdenum</keyword>
<evidence type="ECO:0000256" key="2">
    <source>
        <dbReference type="ARBA" id="ARBA00010312"/>
    </source>
</evidence>